<dbReference type="PATRIC" id="fig|1398.22.peg.2960"/>
<sequence>NNVAKQAVKDACNAYKNFFKGLSKYPKFKSRKKSKPSFYNDNVKLKVKNSLVLIEKVGWVKTSEQLPMNVKYNNPRITFDGKYWYISVGMEQEINEIELNSHVVG</sequence>
<evidence type="ECO:0008006" key="3">
    <source>
        <dbReference type="Google" id="ProtNLM"/>
    </source>
</evidence>
<protein>
    <recommendedName>
        <fullName evidence="3">Transposase</fullName>
    </recommendedName>
</protein>
<gene>
    <name evidence="1" type="ORF">HMPREF3213_02956</name>
</gene>
<dbReference type="AlphaFoldDB" id="A0A133KG73"/>
<name>A0A133KG73_HEYCO</name>
<dbReference type="EMBL" id="LRPN01000141">
    <property type="protein sequence ID" value="KWZ78525.1"/>
    <property type="molecule type" value="Genomic_DNA"/>
</dbReference>
<evidence type="ECO:0000313" key="2">
    <source>
        <dbReference type="Proteomes" id="UP000070376"/>
    </source>
</evidence>
<feature type="non-terminal residue" evidence="1">
    <location>
        <position position="105"/>
    </location>
</feature>
<comment type="caution">
    <text evidence="1">The sequence shown here is derived from an EMBL/GenBank/DDBJ whole genome shotgun (WGS) entry which is preliminary data.</text>
</comment>
<proteinExistence type="predicted"/>
<dbReference type="Proteomes" id="UP000070376">
    <property type="component" value="Unassembled WGS sequence"/>
</dbReference>
<reference evidence="2" key="1">
    <citation type="submission" date="2016-01" db="EMBL/GenBank/DDBJ databases">
        <authorList>
            <person name="Mitreva M."/>
            <person name="Pepin K.H."/>
            <person name="Mihindukulasuriya K.A."/>
            <person name="Fulton R."/>
            <person name="Fronick C."/>
            <person name="O'Laughlin M."/>
            <person name="Miner T."/>
            <person name="Herter B."/>
            <person name="Rosa B.A."/>
            <person name="Cordes M."/>
            <person name="Tomlinson C."/>
            <person name="Wollam A."/>
            <person name="Palsikar V.B."/>
            <person name="Mardis E.R."/>
            <person name="Wilson R.K."/>
        </authorList>
    </citation>
    <scope>NUCLEOTIDE SEQUENCE [LARGE SCALE GENOMIC DNA]</scope>
    <source>
        <strain evidence="2">GED7749B</strain>
    </source>
</reference>
<feature type="non-terminal residue" evidence="1">
    <location>
        <position position="1"/>
    </location>
</feature>
<evidence type="ECO:0000313" key="1">
    <source>
        <dbReference type="EMBL" id="KWZ78525.1"/>
    </source>
</evidence>
<organism evidence="1 2">
    <name type="scientific">Heyndrickxia coagulans</name>
    <name type="common">Weizmannia coagulans</name>
    <dbReference type="NCBI Taxonomy" id="1398"/>
    <lineage>
        <taxon>Bacteria</taxon>
        <taxon>Bacillati</taxon>
        <taxon>Bacillota</taxon>
        <taxon>Bacilli</taxon>
        <taxon>Bacillales</taxon>
        <taxon>Bacillaceae</taxon>
        <taxon>Heyndrickxia</taxon>
    </lineage>
</organism>
<accession>A0A133KG73</accession>